<dbReference type="PIRSF" id="PIRSF006603">
    <property type="entry name" value="DinF"/>
    <property type="match status" value="1"/>
</dbReference>
<accession>A0A653ANW5</accession>
<dbReference type="AlphaFoldDB" id="A0A653ANW5"/>
<feature type="transmembrane region" description="Helical" evidence="13">
    <location>
        <begin position="168"/>
        <end position="189"/>
    </location>
</feature>
<name>A0A653ANW5_9CLOT</name>
<dbReference type="Pfam" id="PF01554">
    <property type="entry name" value="MatE"/>
    <property type="match status" value="2"/>
</dbReference>
<dbReference type="Proteomes" id="UP000431451">
    <property type="component" value="Unassembled WGS sequence"/>
</dbReference>
<sequence>MDTPRNVVLQFYYVIFIISKYDIIILYLITNYFKRKKALILLIRKDILKLAIPIVIEQTFVMLLGVCNTMMAGHIGPEAVSAIGMVDTINNLFISFFAALSVGATVVVAQQIGQDLYKKANETAVQAIVSGFIVSSIITLFLWCFRIPLINILYGSAEELVKSNAKLYLEFTLFTYPFIAIEQISNGILRGCGDTKTPMYITMFMNVINIVLGYILIYGLGIIPSLGIMGASLAIAIARIIGTLIIGFVLFRGSKVIKIKKIFPFKFNFKIQKSIFNIGIPASVEQVIFNAGKLIVQIFIVTMGTSSIAANSIAMSISQIINVPGTALCLAATTLVGQHIGRDDVKGAKETLIYLVKFATFSLVSIGIIFIFIGRFVSSLYTNVPEIIDLSAMLLRWNSVALLAWPISFVLSAGLKGAGDTRYTMFTAFIGMWIFRIAIGYFLGIILNIGVLGIWIGMFIDWIVRGIMYLIRLHGTKWLKYKITD</sequence>
<evidence type="ECO:0000256" key="6">
    <source>
        <dbReference type="ARBA" id="ARBA00022449"/>
    </source>
</evidence>
<dbReference type="GO" id="GO:0006811">
    <property type="term" value="P:monoatomic ion transport"/>
    <property type="evidence" value="ECO:0007669"/>
    <property type="project" value="UniProtKB-KW"/>
</dbReference>
<feature type="transmembrane region" description="Helical" evidence="13">
    <location>
        <begin position="352"/>
        <end position="374"/>
    </location>
</feature>
<evidence type="ECO:0000256" key="10">
    <source>
        <dbReference type="ARBA" id="ARBA00023065"/>
    </source>
</evidence>
<protein>
    <recommendedName>
        <fullName evidence="4">Probable multidrug resistance protein NorM</fullName>
    </recommendedName>
    <alternativeName>
        <fullName evidence="12">Multidrug-efflux transporter</fullName>
    </alternativeName>
</protein>
<feature type="transmembrane region" description="Helical" evidence="13">
    <location>
        <begin position="50"/>
        <end position="72"/>
    </location>
</feature>
<evidence type="ECO:0000313" key="15">
    <source>
        <dbReference type="EMBL" id="VCT83516.1"/>
    </source>
</evidence>
<dbReference type="InterPro" id="IPR050222">
    <property type="entry name" value="MATE_MdtK"/>
</dbReference>
<evidence type="ECO:0000256" key="11">
    <source>
        <dbReference type="ARBA" id="ARBA00023136"/>
    </source>
</evidence>
<evidence type="ECO:0000256" key="4">
    <source>
        <dbReference type="ARBA" id="ARBA00020268"/>
    </source>
</evidence>
<evidence type="ECO:0000256" key="12">
    <source>
        <dbReference type="ARBA" id="ARBA00031636"/>
    </source>
</evidence>
<dbReference type="InterPro" id="IPR002528">
    <property type="entry name" value="MATE_fam"/>
</dbReference>
<comment type="similarity">
    <text evidence="3">Belongs to the multi antimicrobial extrusion (MATE) (TC 2.A.66.1) family.</text>
</comment>
<dbReference type="PANTHER" id="PTHR43298:SF2">
    <property type="entry name" value="FMN_FAD EXPORTER YEEO-RELATED"/>
    <property type="match status" value="1"/>
</dbReference>
<evidence type="ECO:0000256" key="9">
    <source>
        <dbReference type="ARBA" id="ARBA00022989"/>
    </source>
</evidence>
<comment type="function">
    <text evidence="1">Multidrug efflux pump.</text>
</comment>
<evidence type="ECO:0000256" key="7">
    <source>
        <dbReference type="ARBA" id="ARBA00022475"/>
    </source>
</evidence>
<reference evidence="14" key="2">
    <citation type="submission" date="2021-10" db="EMBL/GenBank/DDBJ databases">
        <authorList>
            <person name="Mesa V."/>
        </authorList>
    </citation>
    <scope>NUCLEOTIDE SEQUENCE</scope>
    <source>
        <strain evidence="14">CC3_PB</strain>
    </source>
</reference>
<evidence type="ECO:0000256" key="2">
    <source>
        <dbReference type="ARBA" id="ARBA00004651"/>
    </source>
</evidence>
<dbReference type="EMBL" id="CAKJVE010000004">
    <property type="protein sequence ID" value="CAG9710000.1"/>
    <property type="molecule type" value="Genomic_DNA"/>
</dbReference>
<evidence type="ECO:0000256" key="8">
    <source>
        <dbReference type="ARBA" id="ARBA00022692"/>
    </source>
</evidence>
<evidence type="ECO:0000256" key="5">
    <source>
        <dbReference type="ARBA" id="ARBA00022448"/>
    </source>
</evidence>
<dbReference type="GO" id="GO:0015297">
    <property type="term" value="F:antiporter activity"/>
    <property type="evidence" value="ECO:0007669"/>
    <property type="project" value="UniProtKB-KW"/>
</dbReference>
<gene>
    <name evidence="15" type="primary">yeeO_4</name>
    <name evidence="14" type="ORF">CNEO_44544</name>
    <name evidence="15" type="ORF">CNEONATNEC25_01112</name>
</gene>
<evidence type="ECO:0000313" key="16">
    <source>
        <dbReference type="Proteomes" id="UP000431451"/>
    </source>
</evidence>
<evidence type="ECO:0000313" key="14">
    <source>
        <dbReference type="EMBL" id="CAG9710000.1"/>
    </source>
</evidence>
<keyword evidence="5" id="KW-0813">Transport</keyword>
<feature type="transmembrane region" description="Helical" evidence="13">
    <location>
        <begin position="12"/>
        <end position="29"/>
    </location>
</feature>
<dbReference type="GO" id="GO:0005886">
    <property type="term" value="C:plasma membrane"/>
    <property type="evidence" value="ECO:0007669"/>
    <property type="project" value="UniProtKB-SubCell"/>
</dbReference>
<dbReference type="EMBL" id="UWJD01000001">
    <property type="protein sequence ID" value="VCT83516.1"/>
    <property type="molecule type" value="Genomic_DNA"/>
</dbReference>
<dbReference type="PANTHER" id="PTHR43298">
    <property type="entry name" value="MULTIDRUG RESISTANCE PROTEIN NORM-RELATED"/>
    <property type="match status" value="1"/>
</dbReference>
<keyword evidence="8 13" id="KW-0812">Transmembrane</keyword>
<feature type="transmembrane region" description="Helical" evidence="13">
    <location>
        <begin position="201"/>
        <end position="223"/>
    </location>
</feature>
<evidence type="ECO:0000256" key="3">
    <source>
        <dbReference type="ARBA" id="ARBA00010199"/>
    </source>
</evidence>
<keyword evidence="6" id="KW-0050">Antiport</keyword>
<keyword evidence="9 13" id="KW-1133">Transmembrane helix</keyword>
<feature type="transmembrane region" description="Helical" evidence="13">
    <location>
        <begin position="92"/>
        <end position="112"/>
    </location>
</feature>
<dbReference type="CDD" id="cd13137">
    <property type="entry name" value="MATE_NorM_like"/>
    <property type="match status" value="1"/>
</dbReference>
<keyword evidence="11 13" id="KW-0472">Membrane</keyword>
<comment type="subcellular location">
    <subcellularLocation>
        <location evidence="2">Cell membrane</location>
        <topology evidence="2">Multi-pass membrane protein</topology>
    </subcellularLocation>
</comment>
<dbReference type="Proteomes" id="UP000789738">
    <property type="component" value="Unassembled WGS sequence"/>
</dbReference>
<dbReference type="InterPro" id="IPR048279">
    <property type="entry name" value="MdtK-like"/>
</dbReference>
<feature type="transmembrane region" description="Helical" evidence="13">
    <location>
        <begin position="124"/>
        <end position="148"/>
    </location>
</feature>
<evidence type="ECO:0000256" key="13">
    <source>
        <dbReference type="SAM" id="Phobius"/>
    </source>
</evidence>
<keyword evidence="10" id="KW-0406">Ion transport</keyword>
<reference evidence="15 16" key="1">
    <citation type="submission" date="2018-06" db="EMBL/GenBank/DDBJ databases">
        <authorList>
            <consortium name="IHU Genomes"/>
        </authorList>
    </citation>
    <scope>NUCLEOTIDE SEQUENCE [LARGE SCALE GENOMIC DNA]</scope>
    <source>
        <strain evidence="15 16">NEC25</strain>
    </source>
</reference>
<keyword evidence="7" id="KW-1003">Cell membrane</keyword>
<proteinExistence type="inferred from homology"/>
<organism evidence="15 16">
    <name type="scientific">Clostridium neonatale</name>
    <dbReference type="NCBI Taxonomy" id="137838"/>
    <lineage>
        <taxon>Bacteria</taxon>
        <taxon>Bacillati</taxon>
        <taxon>Bacillota</taxon>
        <taxon>Clostridia</taxon>
        <taxon>Eubacteriales</taxon>
        <taxon>Clostridiaceae</taxon>
        <taxon>Clostridium</taxon>
    </lineage>
</organism>
<feature type="transmembrane region" description="Helical" evidence="13">
    <location>
        <begin position="394"/>
        <end position="414"/>
    </location>
</feature>
<feature type="transmembrane region" description="Helical" evidence="13">
    <location>
        <begin position="229"/>
        <end position="251"/>
    </location>
</feature>
<dbReference type="NCBIfam" id="TIGR00797">
    <property type="entry name" value="matE"/>
    <property type="match status" value="1"/>
</dbReference>
<dbReference type="GO" id="GO:0042910">
    <property type="term" value="F:xenobiotic transmembrane transporter activity"/>
    <property type="evidence" value="ECO:0007669"/>
    <property type="project" value="InterPro"/>
</dbReference>
<evidence type="ECO:0000256" key="1">
    <source>
        <dbReference type="ARBA" id="ARBA00003408"/>
    </source>
</evidence>